<dbReference type="Proteomes" id="UP000319498">
    <property type="component" value="Unassembled WGS sequence"/>
</dbReference>
<dbReference type="InterPro" id="IPR024976">
    <property type="entry name" value="DUF3885"/>
</dbReference>
<evidence type="ECO:0000313" key="4">
    <source>
        <dbReference type="Proteomes" id="UP000035218"/>
    </source>
</evidence>
<dbReference type="EMBL" id="LDCN01000001">
    <property type="protein sequence ID" value="KLI00523.1"/>
    <property type="molecule type" value="Genomic_DNA"/>
</dbReference>
<keyword evidence="5" id="KW-1185">Reference proteome</keyword>
<evidence type="ECO:0000313" key="2">
    <source>
        <dbReference type="EMBL" id="GED57910.1"/>
    </source>
</evidence>
<reference evidence="3 4" key="1">
    <citation type="submission" date="2015-05" db="EMBL/GenBank/DDBJ databases">
        <title>Genome sequencing project for genomic taxonomy and phylogenomics of Bacillus-like bacteria.</title>
        <authorList>
            <person name="Liu B."/>
            <person name="Wang J."/>
            <person name="Zhu Y."/>
            <person name="Liu G."/>
            <person name="Chen Q."/>
            <person name="Chen Z."/>
            <person name="Lan J."/>
            <person name="Che J."/>
            <person name="Ge C."/>
            <person name="Shi H."/>
            <person name="Pan Z."/>
            <person name="Liu X."/>
        </authorList>
    </citation>
    <scope>NUCLEOTIDE SEQUENCE [LARGE SCALE GENOMIC DNA]</scope>
    <source>
        <strain evidence="3 4">DSM 9885</strain>
    </source>
</reference>
<evidence type="ECO:0000313" key="3">
    <source>
        <dbReference type="EMBL" id="KLI00523.1"/>
    </source>
</evidence>
<sequence>MTLQNYLHHTFPTLMLRPPLFYSWDIGIRFELGVDYNYHNVYENGPYLQGVYTRAITLCKTLHAPNDDIYIVVDVNDFGDGGAFKRKLNVFSKYVKTKSLLYKLQQHTIPYVFPEDDENEAYRTHRFALKCKTSDLAYVPMIKAICRQDMGLQPRIFHRVYFINTSQQTIFHIYDDRGCDLLATSPETIRGIYESYSHWILDYDRAKIDSIFVNGSSYGNTFPADR</sequence>
<gene>
    <name evidence="2" type="primary">ynaE</name>
    <name evidence="3" type="ORF">AA984_01010</name>
    <name evidence="2" type="ORF">BFO01nite_20420</name>
</gene>
<organism evidence="3 4">
    <name type="scientific">Brevibacillus formosus</name>
    <dbReference type="NCBI Taxonomy" id="54913"/>
    <lineage>
        <taxon>Bacteria</taxon>
        <taxon>Bacillati</taxon>
        <taxon>Bacillota</taxon>
        <taxon>Bacilli</taxon>
        <taxon>Bacillales</taxon>
        <taxon>Paenibacillaceae</taxon>
        <taxon>Brevibacillus</taxon>
    </lineage>
</organism>
<proteinExistence type="predicted"/>
<reference evidence="2 5" key="2">
    <citation type="submission" date="2019-06" db="EMBL/GenBank/DDBJ databases">
        <title>Whole genome shotgun sequence of Brevibacillus formosus NBRC 15716.</title>
        <authorList>
            <person name="Hosoyama A."/>
            <person name="Uohara A."/>
            <person name="Ohji S."/>
            <person name="Ichikawa N."/>
        </authorList>
    </citation>
    <scope>NUCLEOTIDE SEQUENCE [LARGE SCALE GENOMIC DNA]</scope>
    <source>
        <strain evidence="2 5">NBRC 15716</strain>
    </source>
</reference>
<comment type="caution">
    <text evidence="3">The sequence shown here is derived from an EMBL/GenBank/DDBJ whole genome shotgun (WGS) entry which is preliminary data.</text>
</comment>
<dbReference type="RefSeq" id="WP_047067447.1">
    <property type="nucleotide sequence ID" value="NZ_BJOL01000012.1"/>
</dbReference>
<name>A0A837KU09_9BACL</name>
<dbReference type="EMBL" id="BJOL01000012">
    <property type="protein sequence ID" value="GED57910.1"/>
    <property type="molecule type" value="Genomic_DNA"/>
</dbReference>
<dbReference type="Proteomes" id="UP000035218">
    <property type="component" value="Unassembled WGS sequence"/>
</dbReference>
<dbReference type="GeneID" id="87583645"/>
<protein>
    <recommendedName>
        <fullName evidence="1">DUF3885 domain-containing protein</fullName>
    </recommendedName>
</protein>
<evidence type="ECO:0000313" key="5">
    <source>
        <dbReference type="Proteomes" id="UP000319498"/>
    </source>
</evidence>
<accession>A0A837KU09</accession>
<feature type="domain" description="DUF3885" evidence="1">
    <location>
        <begin position="3"/>
        <end position="204"/>
    </location>
</feature>
<dbReference type="Pfam" id="PF13021">
    <property type="entry name" value="DUF3885"/>
    <property type="match status" value="1"/>
</dbReference>
<dbReference type="AlphaFoldDB" id="A0A837KU09"/>
<dbReference type="OrthoDB" id="72213at2"/>
<evidence type="ECO:0000259" key="1">
    <source>
        <dbReference type="Pfam" id="PF13021"/>
    </source>
</evidence>